<protein>
    <submittedName>
        <fullName evidence="1">Putative signal peptide protein</fullName>
    </submittedName>
</protein>
<proteinExistence type="predicted"/>
<evidence type="ECO:0000313" key="1">
    <source>
        <dbReference type="EMBL" id="KNZ45455.1"/>
    </source>
</evidence>
<dbReference type="EMBL" id="LAVV01013604">
    <property type="protein sequence ID" value="KNZ45455.1"/>
    <property type="molecule type" value="Genomic_DNA"/>
</dbReference>
<comment type="caution">
    <text evidence="1">The sequence shown here is derived from an EMBL/GenBank/DDBJ whole genome shotgun (WGS) entry which is preliminary data.</text>
</comment>
<evidence type="ECO:0000313" key="2">
    <source>
        <dbReference type="Proteomes" id="UP000037035"/>
    </source>
</evidence>
<gene>
    <name evidence="1" type="ORF">VP01_809g5</name>
</gene>
<accession>A0A0L6UCD6</accession>
<dbReference type="VEuPathDB" id="FungiDB:VP01_809g5"/>
<dbReference type="Proteomes" id="UP000037035">
    <property type="component" value="Unassembled WGS sequence"/>
</dbReference>
<reference evidence="1 2" key="1">
    <citation type="submission" date="2015-08" db="EMBL/GenBank/DDBJ databases">
        <title>Next Generation Sequencing and Analysis of the Genome of Puccinia sorghi L Schw, the Causal Agent of Maize Common Rust.</title>
        <authorList>
            <person name="Rochi L."/>
            <person name="Burguener G."/>
            <person name="Darino M."/>
            <person name="Turjanski A."/>
            <person name="Kreff E."/>
            <person name="Dieguez M.J."/>
            <person name="Sacco F."/>
        </authorList>
    </citation>
    <scope>NUCLEOTIDE SEQUENCE [LARGE SCALE GENOMIC DNA]</scope>
    <source>
        <strain evidence="1 2">RO10H11247</strain>
    </source>
</reference>
<dbReference type="AlphaFoldDB" id="A0A0L6UCD6"/>
<organism evidence="1 2">
    <name type="scientific">Puccinia sorghi</name>
    <dbReference type="NCBI Taxonomy" id="27349"/>
    <lineage>
        <taxon>Eukaryota</taxon>
        <taxon>Fungi</taxon>
        <taxon>Dikarya</taxon>
        <taxon>Basidiomycota</taxon>
        <taxon>Pucciniomycotina</taxon>
        <taxon>Pucciniomycetes</taxon>
        <taxon>Pucciniales</taxon>
        <taxon>Pucciniaceae</taxon>
        <taxon>Puccinia</taxon>
    </lineage>
</organism>
<keyword evidence="2" id="KW-1185">Reference proteome</keyword>
<name>A0A0L6UCD6_9BASI</name>
<sequence length="35" mass="3620">MWSLNGSLAGACCMSTAGGLASFFCSDSARIKFDN</sequence>